<feature type="compositionally biased region" description="Acidic residues" evidence="1">
    <location>
        <begin position="133"/>
        <end position="143"/>
    </location>
</feature>
<feature type="region of interest" description="Disordered" evidence="1">
    <location>
        <begin position="613"/>
        <end position="643"/>
    </location>
</feature>
<feature type="compositionally biased region" description="Basic and acidic residues" evidence="1">
    <location>
        <begin position="39"/>
        <end position="67"/>
    </location>
</feature>
<dbReference type="InterPro" id="IPR052394">
    <property type="entry name" value="LRR-containing"/>
</dbReference>
<evidence type="ECO:0000313" key="2">
    <source>
        <dbReference type="EnsemblMetazoa" id="G17804.1:cds"/>
    </source>
</evidence>
<feature type="region of interest" description="Disordered" evidence="1">
    <location>
        <begin position="690"/>
        <end position="721"/>
    </location>
</feature>
<dbReference type="Proteomes" id="UP000005408">
    <property type="component" value="Unassembled WGS sequence"/>
</dbReference>
<evidence type="ECO:0000256" key="1">
    <source>
        <dbReference type="SAM" id="MobiDB-lite"/>
    </source>
</evidence>
<protein>
    <recommendedName>
        <fullName evidence="4">Leucine-rich repeat-containing protein 74A</fullName>
    </recommendedName>
</protein>
<dbReference type="EnsemblMetazoa" id="G17804.1">
    <property type="protein sequence ID" value="G17804.1:cds"/>
    <property type="gene ID" value="G17804"/>
</dbReference>
<dbReference type="PANTHER" id="PTHR24114">
    <property type="entry name" value="LEUCINE RICH REPEAT FAMILY PROTEIN"/>
    <property type="match status" value="1"/>
</dbReference>
<dbReference type="SUPFAM" id="SSF52047">
    <property type="entry name" value="RNI-like"/>
    <property type="match status" value="1"/>
</dbReference>
<dbReference type="InterPro" id="IPR032675">
    <property type="entry name" value="LRR_dom_sf"/>
</dbReference>
<dbReference type="SMART" id="SM00368">
    <property type="entry name" value="LRR_RI"/>
    <property type="match status" value="8"/>
</dbReference>
<feature type="compositionally biased region" description="Acidic residues" evidence="1">
    <location>
        <begin position="105"/>
        <end position="122"/>
    </location>
</feature>
<feature type="compositionally biased region" description="Polar residues" evidence="1">
    <location>
        <begin position="619"/>
        <end position="643"/>
    </location>
</feature>
<dbReference type="PANTHER" id="PTHR24114:SF2">
    <property type="entry name" value="F-BOX DOMAIN-CONTAINING PROTEIN-RELATED"/>
    <property type="match status" value="1"/>
</dbReference>
<feature type="compositionally biased region" description="Basic and acidic residues" evidence="1">
    <location>
        <begin position="18"/>
        <end position="32"/>
    </location>
</feature>
<dbReference type="Pfam" id="PF13516">
    <property type="entry name" value="LRR_6"/>
    <property type="match status" value="5"/>
</dbReference>
<sequence>MFHSKFDSNIPNESETGDDVREHSKESEKSESEDATGNSDRRKQEMNEERENDKTRDDICDKTEKDSPLSGDNPCRTFFEELDEITKKCKVPVESRQWGYLFSDSGEDEATGEQSGDEDEYGEMTGDDKETTDSEFYDTDLDDPPPKPSTEESEYGESDFLICRQKYVDACVKFGNVAPQKRILQELEKKNLSVAYRCLSARDIKPLCVALVDNLRVESLNLSHCDVRDEGCIHVAQLLTDNIVITRLNLSSNGISHVSMRSLSHALTCNRILQHLDLSGNKLDDKAALLLASGIAKNSTLLSLNLGGNLLCEDSGLILGAGLAENKRIQEMNLSWNQLCGKGTVGVLKALEMNTTLTSLDLSWNGLLYDGSVAVSKCLKSCKTLTSLDVSHNNINWNGAYVISKGLAANSTLQVLKIGNNPLTTTGAMDLVMAVSGDDSRVRLLDMIDVAVLGEAELMAVMVMSKRKFQLIHGGVVRTADVLGERKEREITAMERVISYMKSLGLRPLELLRAFDKSAHINVSKREFKNRLKRAGVPLWRYELESLAQTISSRSTDSSMGINYKKLMDEVQHQVLSERNRKIAERVKREKRREYHRRILNVNLPLEVLSETDEEIPRPTTTLSDRSGSVTSHGRTLSRTTSKKSVLSLPKIPKSVSSHPTQPLEIKQIVPSHRPVKTLSMCAPLGCPHKPEKKKLKKRRKKGAAMKRHQEGQSWMSVKII</sequence>
<evidence type="ECO:0008006" key="4">
    <source>
        <dbReference type="Google" id="ProtNLM"/>
    </source>
</evidence>
<dbReference type="KEGG" id="crg:105348694"/>
<keyword evidence="3" id="KW-1185">Reference proteome</keyword>
<name>A0A8W8JCU4_MAGGI</name>
<accession>A0A8W8JCU4</accession>
<dbReference type="GeneID" id="105348694"/>
<feature type="region of interest" description="Disordered" evidence="1">
    <location>
        <begin position="102"/>
        <end position="156"/>
    </location>
</feature>
<dbReference type="OrthoDB" id="120976at2759"/>
<organism evidence="2 3">
    <name type="scientific">Magallana gigas</name>
    <name type="common">Pacific oyster</name>
    <name type="synonym">Crassostrea gigas</name>
    <dbReference type="NCBI Taxonomy" id="29159"/>
    <lineage>
        <taxon>Eukaryota</taxon>
        <taxon>Metazoa</taxon>
        <taxon>Spiralia</taxon>
        <taxon>Lophotrochozoa</taxon>
        <taxon>Mollusca</taxon>
        <taxon>Bivalvia</taxon>
        <taxon>Autobranchia</taxon>
        <taxon>Pteriomorphia</taxon>
        <taxon>Ostreida</taxon>
        <taxon>Ostreoidea</taxon>
        <taxon>Ostreidae</taxon>
        <taxon>Magallana</taxon>
    </lineage>
</organism>
<dbReference type="Gene3D" id="3.80.10.10">
    <property type="entry name" value="Ribonuclease Inhibitor"/>
    <property type="match status" value="2"/>
</dbReference>
<feature type="compositionally biased region" description="Polar residues" evidence="1">
    <location>
        <begin position="712"/>
        <end position="721"/>
    </location>
</feature>
<evidence type="ECO:0000313" key="3">
    <source>
        <dbReference type="Proteomes" id="UP000005408"/>
    </source>
</evidence>
<reference evidence="2" key="1">
    <citation type="submission" date="2022-08" db="UniProtKB">
        <authorList>
            <consortium name="EnsemblMetazoa"/>
        </authorList>
    </citation>
    <scope>IDENTIFICATION</scope>
    <source>
        <strain evidence="2">05x7-T-G4-1.051#20</strain>
    </source>
</reference>
<dbReference type="RefSeq" id="XP_034332762.1">
    <property type="nucleotide sequence ID" value="XM_034476871.2"/>
</dbReference>
<proteinExistence type="predicted"/>
<dbReference type="OMA" id="NNINWNG"/>
<dbReference type="AlphaFoldDB" id="A0A8W8JCU4"/>
<dbReference type="InterPro" id="IPR001611">
    <property type="entry name" value="Leu-rich_rpt"/>
</dbReference>
<feature type="region of interest" description="Disordered" evidence="1">
    <location>
        <begin position="1"/>
        <end position="76"/>
    </location>
</feature>
<feature type="compositionally biased region" description="Basic residues" evidence="1">
    <location>
        <begin position="691"/>
        <end position="707"/>
    </location>
</feature>